<sequence>MTRGTVLLDTNVFTAWLKPRSALVPLYGKHVFGRRVAISQQTVAEARYGAVVAGWGDKRLDTLERLIHPSATLPGDDETAWAYVRLRAKCRQIGHPLHPKQHLGDLWIAAAAIRWQLPLVAHDAVYVGCPGIELLTELPL</sequence>
<evidence type="ECO:0000259" key="8">
    <source>
        <dbReference type="Pfam" id="PF01850"/>
    </source>
</evidence>
<dbReference type="Proteomes" id="UP000295573">
    <property type="component" value="Unassembled WGS sequence"/>
</dbReference>
<comment type="cofactor">
    <cofactor evidence="1">
        <name>Mg(2+)</name>
        <dbReference type="ChEBI" id="CHEBI:18420"/>
    </cofactor>
</comment>
<accession>A0A4R2ICI3</accession>
<dbReference type="AlphaFoldDB" id="A0A4R2ICI3"/>
<dbReference type="GO" id="GO:0004518">
    <property type="term" value="F:nuclease activity"/>
    <property type="evidence" value="ECO:0007669"/>
    <property type="project" value="UniProtKB-KW"/>
</dbReference>
<comment type="caution">
    <text evidence="9">The sequence shown here is derived from an EMBL/GenBank/DDBJ whole genome shotgun (WGS) entry which is preliminary data.</text>
</comment>
<evidence type="ECO:0000256" key="1">
    <source>
        <dbReference type="ARBA" id="ARBA00001946"/>
    </source>
</evidence>
<evidence type="ECO:0000256" key="3">
    <source>
        <dbReference type="ARBA" id="ARBA00022722"/>
    </source>
</evidence>
<protein>
    <recommendedName>
        <fullName evidence="8">PIN domain-containing protein</fullName>
    </recommendedName>
</protein>
<keyword evidence="4" id="KW-0479">Metal-binding</keyword>
<dbReference type="OrthoDB" id="3837965at2"/>
<keyword evidence="3" id="KW-0540">Nuclease</keyword>
<dbReference type="InterPro" id="IPR029060">
    <property type="entry name" value="PIN-like_dom_sf"/>
</dbReference>
<dbReference type="PANTHER" id="PTHR33653">
    <property type="entry name" value="RIBONUCLEASE VAPC2"/>
    <property type="match status" value="1"/>
</dbReference>
<name>A0A4R2ICI3_9ACTN</name>
<reference evidence="9 10" key="1">
    <citation type="journal article" date="2015" name="Stand. Genomic Sci.">
        <title>Genomic Encyclopedia of Bacterial and Archaeal Type Strains, Phase III: the genomes of soil and plant-associated and newly described type strains.</title>
        <authorList>
            <person name="Whitman W.B."/>
            <person name="Woyke T."/>
            <person name="Klenk H.P."/>
            <person name="Zhou Y."/>
            <person name="Lilburn T.G."/>
            <person name="Beck B.J."/>
            <person name="De Vos P."/>
            <person name="Vandamme P."/>
            <person name="Eisen J.A."/>
            <person name="Garrity G."/>
            <person name="Hugenholtz P."/>
            <person name="Kyrpides N.C."/>
        </authorList>
    </citation>
    <scope>NUCLEOTIDE SEQUENCE [LARGE SCALE GENOMIC DNA]</scope>
    <source>
        <strain evidence="9 10">VKM Ac-2541</strain>
    </source>
</reference>
<evidence type="ECO:0000256" key="7">
    <source>
        <dbReference type="ARBA" id="ARBA00038093"/>
    </source>
</evidence>
<keyword evidence="6" id="KW-0460">Magnesium</keyword>
<comment type="similarity">
    <text evidence="7">Belongs to the PINc/VapC protein family.</text>
</comment>
<dbReference type="GO" id="GO:0046872">
    <property type="term" value="F:metal ion binding"/>
    <property type="evidence" value="ECO:0007669"/>
    <property type="project" value="UniProtKB-KW"/>
</dbReference>
<organism evidence="9 10">
    <name type="scientific">Kribbella antiqua</name>
    <dbReference type="NCBI Taxonomy" id="2512217"/>
    <lineage>
        <taxon>Bacteria</taxon>
        <taxon>Bacillati</taxon>
        <taxon>Actinomycetota</taxon>
        <taxon>Actinomycetes</taxon>
        <taxon>Propionibacteriales</taxon>
        <taxon>Kribbellaceae</taxon>
        <taxon>Kribbella</taxon>
    </lineage>
</organism>
<dbReference type="Pfam" id="PF01850">
    <property type="entry name" value="PIN"/>
    <property type="match status" value="1"/>
</dbReference>
<evidence type="ECO:0000256" key="6">
    <source>
        <dbReference type="ARBA" id="ARBA00022842"/>
    </source>
</evidence>
<dbReference type="RefSeq" id="WP_158291083.1">
    <property type="nucleotide sequence ID" value="NZ_SLWR01000014.1"/>
</dbReference>
<keyword evidence="10" id="KW-1185">Reference proteome</keyword>
<dbReference type="Gene3D" id="3.40.50.1010">
    <property type="entry name" value="5'-nuclease"/>
    <property type="match status" value="1"/>
</dbReference>
<evidence type="ECO:0000256" key="4">
    <source>
        <dbReference type="ARBA" id="ARBA00022723"/>
    </source>
</evidence>
<dbReference type="EMBL" id="SLWR01000014">
    <property type="protein sequence ID" value="TCO42261.1"/>
    <property type="molecule type" value="Genomic_DNA"/>
</dbReference>
<dbReference type="InterPro" id="IPR002716">
    <property type="entry name" value="PIN_dom"/>
</dbReference>
<keyword evidence="2" id="KW-1277">Toxin-antitoxin system</keyword>
<evidence type="ECO:0000256" key="2">
    <source>
        <dbReference type="ARBA" id="ARBA00022649"/>
    </source>
</evidence>
<proteinExistence type="inferred from homology"/>
<keyword evidence="5" id="KW-0378">Hydrolase</keyword>
<feature type="domain" description="PIN" evidence="8">
    <location>
        <begin position="6"/>
        <end position="123"/>
    </location>
</feature>
<dbReference type="InterPro" id="IPR050556">
    <property type="entry name" value="Type_II_TA_system_RNase"/>
</dbReference>
<dbReference type="SUPFAM" id="SSF88723">
    <property type="entry name" value="PIN domain-like"/>
    <property type="match status" value="1"/>
</dbReference>
<evidence type="ECO:0000313" key="10">
    <source>
        <dbReference type="Proteomes" id="UP000295573"/>
    </source>
</evidence>
<gene>
    <name evidence="9" type="ORF">EV646_11484</name>
</gene>
<evidence type="ECO:0000256" key="5">
    <source>
        <dbReference type="ARBA" id="ARBA00022801"/>
    </source>
</evidence>
<dbReference type="PANTHER" id="PTHR33653:SF1">
    <property type="entry name" value="RIBONUCLEASE VAPC2"/>
    <property type="match status" value="1"/>
</dbReference>
<evidence type="ECO:0000313" key="9">
    <source>
        <dbReference type="EMBL" id="TCO42261.1"/>
    </source>
</evidence>
<dbReference type="GO" id="GO:0016787">
    <property type="term" value="F:hydrolase activity"/>
    <property type="evidence" value="ECO:0007669"/>
    <property type="project" value="UniProtKB-KW"/>
</dbReference>